<dbReference type="GO" id="GO:0016747">
    <property type="term" value="F:acyltransferase activity, transferring groups other than amino-acyl groups"/>
    <property type="evidence" value="ECO:0007669"/>
    <property type="project" value="InterPro"/>
</dbReference>
<reference evidence="2 3" key="1">
    <citation type="journal article" date="2010" name="Int. J. Syst. Evol. Microbiol.">
        <title>Bacillus horneckiae sp. nov., isolated from a spacecraft-assembly clean room.</title>
        <authorList>
            <person name="Vaishampayan P."/>
            <person name="Probst A."/>
            <person name="Krishnamurthi S."/>
            <person name="Ghosh S."/>
            <person name="Osman S."/>
            <person name="McDowall A."/>
            <person name="Ruckmani A."/>
            <person name="Mayilraj S."/>
            <person name="Venkateswaran K."/>
        </authorList>
    </citation>
    <scope>NUCLEOTIDE SEQUENCE [LARGE SCALE GENOMIC DNA]</scope>
    <source>
        <strain evidence="3">1PO1SC</strain>
    </source>
</reference>
<gene>
    <name evidence="2" type="ORF">CWS20_16490</name>
</gene>
<dbReference type="Gene3D" id="3.40.630.30">
    <property type="match status" value="1"/>
</dbReference>
<organism evidence="2 3">
    <name type="scientific">Cytobacillus horneckiae</name>
    <dbReference type="NCBI Taxonomy" id="549687"/>
    <lineage>
        <taxon>Bacteria</taxon>
        <taxon>Bacillati</taxon>
        <taxon>Bacillota</taxon>
        <taxon>Bacilli</taxon>
        <taxon>Bacillales</taxon>
        <taxon>Bacillaceae</taxon>
        <taxon>Cytobacillus</taxon>
    </lineage>
</organism>
<dbReference type="AlphaFoldDB" id="A0A2N0ZER0"/>
<keyword evidence="2" id="KW-0808">Transferase</keyword>
<dbReference type="Proteomes" id="UP000233343">
    <property type="component" value="Unassembled WGS sequence"/>
</dbReference>
<dbReference type="SUPFAM" id="SSF55729">
    <property type="entry name" value="Acyl-CoA N-acyltransferases (Nat)"/>
    <property type="match status" value="1"/>
</dbReference>
<dbReference type="RefSeq" id="WP_066194900.1">
    <property type="nucleotide sequence ID" value="NZ_JARMMB010000014.1"/>
</dbReference>
<dbReference type="InterPro" id="IPR000182">
    <property type="entry name" value="GNAT_dom"/>
</dbReference>
<evidence type="ECO:0000259" key="1">
    <source>
        <dbReference type="PROSITE" id="PS51186"/>
    </source>
</evidence>
<keyword evidence="3" id="KW-1185">Reference proteome</keyword>
<accession>A0A2N0ZER0</accession>
<dbReference type="EMBL" id="PISD01000034">
    <property type="protein sequence ID" value="PKG27982.1"/>
    <property type="molecule type" value="Genomic_DNA"/>
</dbReference>
<dbReference type="InterPro" id="IPR016181">
    <property type="entry name" value="Acyl_CoA_acyltransferase"/>
</dbReference>
<evidence type="ECO:0000313" key="3">
    <source>
        <dbReference type="Proteomes" id="UP000233343"/>
    </source>
</evidence>
<name>A0A2N0ZER0_9BACI</name>
<feature type="domain" description="N-acetyltransferase" evidence="1">
    <location>
        <begin position="15"/>
        <end position="183"/>
    </location>
</feature>
<dbReference type="PROSITE" id="PS51186">
    <property type="entry name" value="GNAT"/>
    <property type="match status" value="1"/>
</dbReference>
<proteinExistence type="predicted"/>
<protein>
    <submittedName>
        <fullName evidence="2">N-acetyltransferase</fullName>
    </submittedName>
</protein>
<evidence type="ECO:0000313" key="2">
    <source>
        <dbReference type="EMBL" id="PKG27982.1"/>
    </source>
</evidence>
<sequence length="229" mass="25907">MSILNEGVLKQGPSYVVTYLQEKDIKAIMALQEEVIAALDNKSVLQPLLEEEFKYILKGKGLLIGAWIGEKLIAFRALLVPTIDEEHLGLDVGIEDLSKVIYQEISNVHPDYRGNHLQQKLAAILMDELKKDEHSFEYVCSTVAPFNFPSLKDKLSQGMEIAALKEKYGGRLRYVFVMEIHRKEAVEWKKSQQVSMKNTALQQALLAEGWRGVGMIVDGENSLIDFRKS</sequence>
<comment type="caution">
    <text evidence="2">The sequence shown here is derived from an EMBL/GenBank/DDBJ whole genome shotgun (WGS) entry which is preliminary data.</text>
</comment>